<dbReference type="EMBL" id="JAKWBI020000312">
    <property type="protein sequence ID" value="KAJ2896792.1"/>
    <property type="molecule type" value="Genomic_DNA"/>
</dbReference>
<protein>
    <submittedName>
        <fullName evidence="1">Uncharacterized protein</fullName>
    </submittedName>
</protein>
<gene>
    <name evidence="1" type="ORF">MKZ38_005238</name>
</gene>
<keyword evidence="2" id="KW-1185">Reference proteome</keyword>
<proteinExistence type="predicted"/>
<evidence type="ECO:0000313" key="1">
    <source>
        <dbReference type="EMBL" id="KAJ2896792.1"/>
    </source>
</evidence>
<organism evidence="1 2">
    <name type="scientific">Zalerion maritima</name>
    <dbReference type="NCBI Taxonomy" id="339359"/>
    <lineage>
        <taxon>Eukaryota</taxon>
        <taxon>Fungi</taxon>
        <taxon>Dikarya</taxon>
        <taxon>Ascomycota</taxon>
        <taxon>Pezizomycotina</taxon>
        <taxon>Sordariomycetes</taxon>
        <taxon>Lulworthiomycetidae</taxon>
        <taxon>Lulworthiales</taxon>
        <taxon>Lulworthiaceae</taxon>
        <taxon>Zalerion</taxon>
    </lineage>
</organism>
<dbReference type="AlphaFoldDB" id="A0AAD5RKF6"/>
<reference evidence="1" key="1">
    <citation type="submission" date="2022-07" db="EMBL/GenBank/DDBJ databases">
        <title>Draft genome sequence of Zalerion maritima ATCC 34329, a (micro)plastics degrading marine fungus.</title>
        <authorList>
            <person name="Paco A."/>
            <person name="Goncalves M.F.M."/>
            <person name="Rocha-Santos T.A.P."/>
            <person name="Alves A."/>
        </authorList>
    </citation>
    <scope>NUCLEOTIDE SEQUENCE</scope>
    <source>
        <strain evidence="1">ATCC 34329</strain>
    </source>
</reference>
<accession>A0AAD5RKF6</accession>
<dbReference type="Proteomes" id="UP001201980">
    <property type="component" value="Unassembled WGS sequence"/>
</dbReference>
<sequence>MATAIQASYNHQVFNSLPYLKDAVARYEEANNPIEIIGAELGELFTKHGVEGTLSLALLHRHFEMAPDERLVEHGDMSVPWQVNDQIEDLPVKAPSGKLVGRTFKLMDGTVVPVEFGFNPSHGPAPYRPLPDAPEFYRELSAILERDGLSDIIGLATISGKYEPGYIVTERTFGGVNVMTHDNYARL</sequence>
<name>A0AAD5RKF6_9PEZI</name>
<evidence type="ECO:0000313" key="2">
    <source>
        <dbReference type="Proteomes" id="UP001201980"/>
    </source>
</evidence>
<comment type="caution">
    <text evidence="1">The sequence shown here is derived from an EMBL/GenBank/DDBJ whole genome shotgun (WGS) entry which is preliminary data.</text>
</comment>